<evidence type="ECO:0000313" key="1">
    <source>
        <dbReference type="EMBL" id="KAL0858507.1"/>
    </source>
</evidence>
<evidence type="ECO:0000313" key="2">
    <source>
        <dbReference type="Proteomes" id="UP001549920"/>
    </source>
</evidence>
<reference evidence="1 2" key="1">
    <citation type="submission" date="2024-06" db="EMBL/GenBank/DDBJ databases">
        <title>A chromosome-level genome assembly of beet webworm, Loxostege sticticalis.</title>
        <authorList>
            <person name="Zhang Y."/>
        </authorList>
    </citation>
    <scope>NUCLEOTIDE SEQUENCE [LARGE SCALE GENOMIC DNA]</scope>
    <source>
        <strain evidence="1">AQ026</strain>
        <tissue evidence="1">Whole body</tissue>
    </source>
</reference>
<proteinExistence type="predicted"/>
<organism evidence="1 2">
    <name type="scientific">Loxostege sticticalis</name>
    <name type="common">Beet webworm moth</name>
    <dbReference type="NCBI Taxonomy" id="481309"/>
    <lineage>
        <taxon>Eukaryota</taxon>
        <taxon>Metazoa</taxon>
        <taxon>Ecdysozoa</taxon>
        <taxon>Arthropoda</taxon>
        <taxon>Hexapoda</taxon>
        <taxon>Insecta</taxon>
        <taxon>Pterygota</taxon>
        <taxon>Neoptera</taxon>
        <taxon>Endopterygota</taxon>
        <taxon>Lepidoptera</taxon>
        <taxon>Glossata</taxon>
        <taxon>Ditrysia</taxon>
        <taxon>Pyraloidea</taxon>
        <taxon>Crambidae</taxon>
        <taxon>Pyraustinae</taxon>
        <taxon>Loxostege</taxon>
    </lineage>
</organism>
<gene>
    <name evidence="1" type="ORF">ABMA27_012369</name>
</gene>
<protein>
    <submittedName>
        <fullName evidence="1">Uncharacterized protein</fullName>
    </submittedName>
</protein>
<dbReference type="EMBL" id="JBEUOH010000030">
    <property type="protein sequence ID" value="KAL0858507.1"/>
    <property type="molecule type" value="Genomic_DNA"/>
</dbReference>
<dbReference type="Proteomes" id="UP001549920">
    <property type="component" value="Unassembled WGS sequence"/>
</dbReference>
<accession>A0ABR3H159</accession>
<name>A0ABR3H159_LOXSC</name>
<keyword evidence="2" id="KW-1185">Reference proteome</keyword>
<sequence length="201" mass="24033">MGWSDKQRMVNITEQMIIDAQFRVRQITDIREYHEGIQAFDIGVVMGGIREKYRGMVEIYREYRDKHTGRSMFFPPSFEREFKVGYYIVAMQHIHILEVEIDKYVHILEAIDDEVLNPDPRYAHVTRTRRRGFLREGDLEIIRRMAAEQELKSSLREQHLQRKLHLDPAQHTSAKRFQRQWPVEQNWDLGLYGDMGLYGAH</sequence>
<comment type="caution">
    <text evidence="1">The sequence shown here is derived from an EMBL/GenBank/DDBJ whole genome shotgun (WGS) entry which is preliminary data.</text>
</comment>